<evidence type="ECO:0000313" key="5">
    <source>
        <dbReference type="WBParaSite" id="TMUE_0000001526.1"/>
    </source>
</evidence>
<feature type="region of interest" description="Disordered" evidence="3">
    <location>
        <begin position="1"/>
        <end position="20"/>
    </location>
</feature>
<evidence type="ECO:0000256" key="2">
    <source>
        <dbReference type="ARBA" id="ARBA00019577"/>
    </source>
</evidence>
<evidence type="ECO:0000256" key="1">
    <source>
        <dbReference type="ARBA" id="ARBA00007133"/>
    </source>
</evidence>
<dbReference type="WBParaSite" id="TMUE_2000009366.1">
    <property type="protein sequence ID" value="TMUE_2000009366.1"/>
    <property type="gene ID" value="WBGene00300582"/>
</dbReference>
<protein>
    <recommendedName>
        <fullName evidence="2">Biogenesis of lysosome-related organelles complex 1 subunit 1</fullName>
    </recommendedName>
</protein>
<evidence type="ECO:0000313" key="4">
    <source>
        <dbReference type="Proteomes" id="UP000046395"/>
    </source>
</evidence>
<name>A0A5S6Q2R4_TRIMR</name>
<dbReference type="AlphaFoldDB" id="A0A5S6Q2R4"/>
<reference evidence="5 6" key="3">
    <citation type="submission" date="2019-12" db="UniProtKB">
        <authorList>
            <consortium name="WormBaseParasite"/>
        </authorList>
    </citation>
    <scope>IDENTIFICATION</scope>
</reference>
<proteinExistence type="inferred from homology"/>
<dbReference type="GO" id="GO:0031083">
    <property type="term" value="C:BLOC-1 complex"/>
    <property type="evidence" value="ECO:0007669"/>
    <property type="project" value="InterPro"/>
</dbReference>
<comment type="similarity">
    <text evidence="1">Belongs to the BLOC1S1 family.</text>
</comment>
<dbReference type="InterPro" id="IPR009395">
    <property type="entry name" value="BLOC1S1"/>
</dbReference>
<dbReference type="PANTHER" id="PTHR13073">
    <property type="entry name" value="BLOC-1 COMPLEX SUBUNIT 1"/>
    <property type="match status" value="1"/>
</dbReference>
<reference evidence="4" key="1">
    <citation type="submission" date="2013-11" db="EMBL/GenBank/DDBJ databases">
        <authorList>
            <person name="Aslett M."/>
        </authorList>
    </citation>
    <scope>NUCLEOTIDE SEQUENCE [LARGE SCALE GENOMIC DNA]</scope>
    <source>
        <strain evidence="4">Edinburgh</strain>
    </source>
</reference>
<accession>A0A5S6Q2R4</accession>
<dbReference type="PANTHER" id="PTHR13073:SF0">
    <property type="entry name" value="BIOGENESIS OF LYSOSOME-RELATED ORGANELLES COMPLEX 1 SUBUNIT 1"/>
    <property type="match status" value="1"/>
</dbReference>
<evidence type="ECO:0000313" key="6">
    <source>
        <dbReference type="WBParaSite" id="TMUE_2000009366.1"/>
    </source>
</evidence>
<dbReference type="STRING" id="70415.A0A5S6Q2R4"/>
<dbReference type="Proteomes" id="UP000046395">
    <property type="component" value="Unassembled WGS sequence"/>
</dbReference>
<sequence>MLPAMLKEHHAEQQRRKDKLDNMRASISEAVTSFTDAAVDELNAPVCTLYVNQKKLDSELKRLERNLNRFCKTSAQWMSLIGNVNNTLKEFGDIENWASTMEADSKAILACLEERVSRLASRQNLTEPSGL</sequence>
<dbReference type="GO" id="GO:0016197">
    <property type="term" value="P:endosomal transport"/>
    <property type="evidence" value="ECO:0007669"/>
    <property type="project" value="TreeGrafter"/>
</dbReference>
<dbReference type="WBParaSite" id="TMUE_0000001526.1">
    <property type="protein sequence ID" value="TMUE_0000001526.1"/>
    <property type="gene ID" value="WBGene00297416"/>
</dbReference>
<evidence type="ECO:0000256" key="3">
    <source>
        <dbReference type="SAM" id="MobiDB-lite"/>
    </source>
</evidence>
<dbReference type="Pfam" id="PF06320">
    <property type="entry name" value="GCN5L1"/>
    <property type="match status" value="1"/>
</dbReference>
<reference evidence="4" key="2">
    <citation type="submission" date="2014-03" db="EMBL/GenBank/DDBJ databases">
        <title>The whipworm genome and dual-species transcriptomics of an intimate host-pathogen interaction.</title>
        <authorList>
            <person name="Foth B.J."/>
            <person name="Tsai I.J."/>
            <person name="Reid A.J."/>
            <person name="Bancroft A.J."/>
            <person name="Nichol S."/>
            <person name="Tracey A."/>
            <person name="Holroyd N."/>
            <person name="Cotton J.A."/>
            <person name="Stanley E.J."/>
            <person name="Zarowiecki M."/>
            <person name="Liu J.Z."/>
            <person name="Huckvale T."/>
            <person name="Cooper P.J."/>
            <person name="Grencis R.K."/>
            <person name="Berriman M."/>
        </authorList>
    </citation>
    <scope>NUCLEOTIDE SEQUENCE [LARGE SCALE GENOMIC DNA]</scope>
    <source>
        <strain evidence="4">Edinburgh</strain>
    </source>
</reference>
<organism evidence="4 5">
    <name type="scientific">Trichuris muris</name>
    <name type="common">Mouse whipworm</name>
    <dbReference type="NCBI Taxonomy" id="70415"/>
    <lineage>
        <taxon>Eukaryota</taxon>
        <taxon>Metazoa</taxon>
        <taxon>Ecdysozoa</taxon>
        <taxon>Nematoda</taxon>
        <taxon>Enoplea</taxon>
        <taxon>Dorylaimia</taxon>
        <taxon>Trichinellida</taxon>
        <taxon>Trichuridae</taxon>
        <taxon>Trichuris</taxon>
    </lineage>
</organism>
<keyword evidence="4" id="KW-1185">Reference proteome</keyword>